<dbReference type="GO" id="GO:0032456">
    <property type="term" value="P:endocytic recycling"/>
    <property type="evidence" value="ECO:0007669"/>
    <property type="project" value="InterPro"/>
</dbReference>
<evidence type="ECO:0000256" key="4">
    <source>
        <dbReference type="ARBA" id="ARBA00022753"/>
    </source>
</evidence>
<reference evidence="7 8" key="1">
    <citation type="submission" date="2023-11" db="EMBL/GenBank/DDBJ databases">
        <title>Dfirmibasis_genome.</title>
        <authorList>
            <person name="Edelbroek B."/>
            <person name="Kjellin J."/>
            <person name="Jerlstrom-Hultqvist J."/>
            <person name="Soderbom F."/>
        </authorList>
    </citation>
    <scope>NUCLEOTIDE SEQUENCE [LARGE SCALE GENOMIC DNA]</scope>
    <source>
        <strain evidence="7 8">TNS-C-14</strain>
    </source>
</reference>
<proteinExistence type="inferred from homology"/>
<dbReference type="Proteomes" id="UP001344447">
    <property type="component" value="Unassembled WGS sequence"/>
</dbReference>
<evidence type="ECO:0000313" key="7">
    <source>
        <dbReference type="EMBL" id="KAK5575392.1"/>
    </source>
</evidence>
<keyword evidence="8" id="KW-1185">Reference proteome</keyword>
<feature type="compositionally biased region" description="Basic and acidic residues" evidence="6">
    <location>
        <begin position="40"/>
        <end position="60"/>
    </location>
</feature>
<evidence type="ECO:0000313" key="8">
    <source>
        <dbReference type="Proteomes" id="UP001344447"/>
    </source>
</evidence>
<feature type="compositionally biased region" description="Low complexity" evidence="6">
    <location>
        <begin position="1"/>
        <end position="25"/>
    </location>
</feature>
<protein>
    <recommendedName>
        <fullName evidence="9">VPS35 endosomal protein sorting factor-like</fullName>
    </recommendedName>
</protein>
<comment type="similarity">
    <text evidence="2">Belongs to the VPS35L family.</text>
</comment>
<name>A0AAN7YTU5_9MYCE</name>
<evidence type="ECO:0000256" key="1">
    <source>
        <dbReference type="ARBA" id="ARBA00004177"/>
    </source>
</evidence>
<evidence type="ECO:0000256" key="2">
    <source>
        <dbReference type="ARBA" id="ARBA00010704"/>
    </source>
</evidence>
<sequence>MAEKQSASSPTPSSPQQQPQQATPQYLLNSKKNFKVKVLNGREVERHPLNSITKTEDTGKPKQSALSANASSLQSSTITPTADNDPLNNNNNNNNNTLGGVIDPLNNSLERKHDPLSETIATMGGLKLIKENHLTTYVDENFMPWDTLKPSILQQYTSDDSTPIQVSFMSTGTSGKFKIPINRLNKILEELEQDKEDSKTTQLSQPEIIMDLETLHSELLKAWAAEERVRSLKIAIQTAKLLSDTSLIKFYPSKFVIATEILDTFGNLVYDRIKKRLQSSKESKNHEILLKEQAKETCRNWFYKIASIRELLPRLFVEISILKCYEFIQGDVNTEPKQVINRISEMIRGIGNPLVANYIRAYLTRRSFDLCPEYKKFIIQLLKDFVFTQKSYEKSKYLENTLAMYRITLTDYMGLYSPSLEWLLQCLAHKATPETLEEVLELFRESKNSLLLNHIISSFPPEYICSNSTMFSNFIKDADTLSYPKYQLYSTFGVNLVLGQPPKNQILSILNDVWKVVTNFENIKDYISVAEVFIEYVLTHCSEKETDVFLKDILRHIIPDKGYETIQSHLQSIVLKIFTHISDFGKLVSLTNFLPLLDLFNGESQKQISRSTLEALSTSKVMTSDPILINTFLTYGKALHDSLNSLSFQDEVRQVTQLVVNCINKIDFGRDVEKQLNFYVECRQTFINFDGVKNRLVYGVCEICEKTLALVKGKHTPKTISFIRACVAYCFITIPSIDDIFLKMNLYLVSSSVALQNQALSQADALLKAAITFVQEIPPILEFKQVKSTEDWTISYLSDFISLLVVTPGHPESGPFYLVKALYKVVKEYQWEPSSTAKSKIFIQLLLLCSSWAQTSLPYHIEKVESNDQLFTEDPEFNTELTEFYNSLIKEILYDLNLLKDEPDSLTQKKVGFICIDLINALLNVGELNSKTASLIFNLYNMAKKIVPSSCFNEITYLKNTLVFIGSLDSKMAQDIFNKLSQQQ</sequence>
<comment type="caution">
    <text evidence="7">The sequence shown here is derived from an EMBL/GenBank/DDBJ whole genome shotgun (WGS) entry which is preliminary data.</text>
</comment>
<evidence type="ECO:0008006" key="9">
    <source>
        <dbReference type="Google" id="ProtNLM"/>
    </source>
</evidence>
<feature type="region of interest" description="Disordered" evidence="6">
    <location>
        <begin position="1"/>
        <end position="110"/>
    </location>
</feature>
<dbReference type="GO" id="GO:0015031">
    <property type="term" value="P:protein transport"/>
    <property type="evidence" value="ECO:0007669"/>
    <property type="project" value="UniProtKB-KW"/>
</dbReference>
<evidence type="ECO:0000256" key="3">
    <source>
        <dbReference type="ARBA" id="ARBA00022448"/>
    </source>
</evidence>
<dbReference type="InterPro" id="IPR029705">
    <property type="entry name" value="VPS35L"/>
</dbReference>
<keyword evidence="4" id="KW-0967">Endosome</keyword>
<organism evidence="7 8">
    <name type="scientific">Dictyostelium firmibasis</name>
    <dbReference type="NCBI Taxonomy" id="79012"/>
    <lineage>
        <taxon>Eukaryota</taxon>
        <taxon>Amoebozoa</taxon>
        <taxon>Evosea</taxon>
        <taxon>Eumycetozoa</taxon>
        <taxon>Dictyostelia</taxon>
        <taxon>Dictyosteliales</taxon>
        <taxon>Dictyosteliaceae</taxon>
        <taxon>Dictyostelium</taxon>
    </lineage>
</organism>
<keyword evidence="5" id="KW-0653">Protein transport</keyword>
<dbReference type="EMBL" id="JAVFKY010000006">
    <property type="protein sequence ID" value="KAK5575392.1"/>
    <property type="molecule type" value="Genomic_DNA"/>
</dbReference>
<comment type="subcellular location">
    <subcellularLocation>
        <location evidence="1">Endosome</location>
    </subcellularLocation>
</comment>
<evidence type="ECO:0000256" key="6">
    <source>
        <dbReference type="SAM" id="MobiDB-lite"/>
    </source>
</evidence>
<feature type="compositionally biased region" description="Low complexity" evidence="6">
    <location>
        <begin position="63"/>
        <end position="76"/>
    </location>
</feature>
<accession>A0AAN7YTU5</accession>
<gene>
    <name evidence="7" type="ORF">RB653_010652</name>
</gene>
<evidence type="ECO:0000256" key="5">
    <source>
        <dbReference type="ARBA" id="ARBA00022927"/>
    </source>
</evidence>
<dbReference type="PANTHER" id="PTHR13673">
    <property type="entry name" value="ESOPHAGEAL CANCER ASSOCIATED PROTEIN"/>
    <property type="match status" value="1"/>
</dbReference>
<dbReference type="GO" id="GO:0005768">
    <property type="term" value="C:endosome"/>
    <property type="evidence" value="ECO:0007669"/>
    <property type="project" value="UniProtKB-SubCell"/>
</dbReference>
<keyword evidence="3" id="KW-0813">Transport</keyword>
<dbReference type="AlphaFoldDB" id="A0AAN7YTU5"/>
<dbReference type="PANTHER" id="PTHR13673:SF0">
    <property type="entry name" value="VPS35 ENDOSOMAL PROTEIN-SORTING FACTOR-LIKE"/>
    <property type="match status" value="1"/>
</dbReference>